<feature type="chain" id="PRO_5045397338" description="Fibronectin type-III domain-containing protein" evidence="5">
    <location>
        <begin position="25"/>
        <end position="614"/>
    </location>
</feature>
<evidence type="ECO:0000259" key="6">
    <source>
        <dbReference type="SMART" id="SM00060"/>
    </source>
</evidence>
<keyword evidence="3" id="KW-0119">Carbohydrate metabolism</keyword>
<evidence type="ECO:0000256" key="3">
    <source>
        <dbReference type="ARBA" id="ARBA00023326"/>
    </source>
</evidence>
<dbReference type="SMART" id="SM00060">
    <property type="entry name" value="FN3"/>
    <property type="match status" value="4"/>
</dbReference>
<feature type="domain" description="Fibronectin type-III" evidence="6">
    <location>
        <begin position="530"/>
        <end position="603"/>
    </location>
</feature>
<sequence>MRRSLGAALVLLTALTSLTPAAVAAPPDPVRIMIVGDSVVQGSAGDWTWRYRLHQMLDAAGVDVDFVGPHTDVFDNVSGELGSQAYADPAFDDREHAARWGATLSEPADSMASLVEEFDPDVVVEARGFNDLGWMGLPAEEVDDLVSDEIAEARAAAPEVDFVVAALPQDWSEEIGSYNASLPALAAGLSGPDSSVVVSDTGHGFEEYVDTWDPAHLAATGEVKMAAGVAEALAELGIGTGAGTLPVVRNGHWGGATLAVAPGERKAALTWSGPPGAREELVWTRDLTACADWIRLPVALEGTSWEATGLVPGHRYDFRLQAAKGTAISDGFSNVVGVVVAGSDPWPRQACAPTTVVATPGLNRLTVDWAPVSTATSYDVIWTSDVPGDNGARSVAGGPVVLGGLVGGRVYRVSVAARNAAPGSGAAVVTQGTPTAPAPEPMGRPSRVVVAPGSHRLDVTWSPAAGATAYDVTWAGRKLHLRGQAAVSGPAVAITNVLAGERYDVTITPLNAAGSGPAVTVVGVPRGPEVAAPTQLRARQTGAHRALLTWRHRPAASSYSVQVRRRGRWEPVRTVVATALVVRGLPRGVASFRVRPWHQLVAGRWSHEVRVRMR</sequence>
<dbReference type="InterPro" id="IPR003961">
    <property type="entry name" value="FN3_dom"/>
</dbReference>
<dbReference type="PANTHER" id="PTHR46708">
    <property type="entry name" value="TENASCIN"/>
    <property type="match status" value="1"/>
</dbReference>
<protein>
    <recommendedName>
        <fullName evidence="6">Fibronectin type-III domain-containing protein</fullName>
    </recommendedName>
</protein>
<dbReference type="SUPFAM" id="SSF52266">
    <property type="entry name" value="SGNH hydrolase"/>
    <property type="match status" value="1"/>
</dbReference>
<dbReference type="Gene3D" id="2.60.40.10">
    <property type="entry name" value="Immunoglobulins"/>
    <property type="match status" value="2"/>
</dbReference>
<dbReference type="InterPro" id="IPR050991">
    <property type="entry name" value="ECM_Regulatory_Proteins"/>
</dbReference>
<dbReference type="PANTHER" id="PTHR46708:SF2">
    <property type="entry name" value="FIBRONECTIN TYPE-III DOMAIN-CONTAINING PROTEIN"/>
    <property type="match status" value="1"/>
</dbReference>
<feature type="domain" description="Fibronectin type-III" evidence="6">
    <location>
        <begin position="442"/>
        <end position="516"/>
    </location>
</feature>
<keyword evidence="1" id="KW-0677">Repeat</keyword>
<dbReference type="EMBL" id="BAABKN010000036">
    <property type="protein sequence ID" value="GAA4759139.1"/>
    <property type="molecule type" value="Genomic_DNA"/>
</dbReference>
<keyword evidence="2" id="KW-0378">Hydrolase</keyword>
<dbReference type="CDD" id="cd00063">
    <property type="entry name" value="FN3"/>
    <property type="match status" value="1"/>
</dbReference>
<accession>A0ABP8ZLG5</accession>
<dbReference type="SUPFAM" id="SSF49265">
    <property type="entry name" value="Fibronectin type III"/>
    <property type="match status" value="2"/>
</dbReference>
<dbReference type="Pfam" id="PF00657">
    <property type="entry name" value="Lipase_GDSL"/>
    <property type="match status" value="1"/>
</dbReference>
<dbReference type="InterPro" id="IPR036116">
    <property type="entry name" value="FN3_sf"/>
</dbReference>
<evidence type="ECO:0000256" key="1">
    <source>
        <dbReference type="ARBA" id="ARBA00022737"/>
    </source>
</evidence>
<evidence type="ECO:0000256" key="4">
    <source>
        <dbReference type="SAM" id="MobiDB-lite"/>
    </source>
</evidence>
<comment type="caution">
    <text evidence="7">The sequence shown here is derived from an EMBL/GenBank/DDBJ whole genome shotgun (WGS) entry which is preliminary data.</text>
</comment>
<keyword evidence="2" id="KW-0326">Glycosidase</keyword>
<dbReference type="InterPro" id="IPR013783">
    <property type="entry name" value="Ig-like_fold"/>
</dbReference>
<evidence type="ECO:0000313" key="7">
    <source>
        <dbReference type="EMBL" id="GAA4759139.1"/>
    </source>
</evidence>
<feature type="region of interest" description="Disordered" evidence="4">
    <location>
        <begin position="425"/>
        <end position="444"/>
    </location>
</feature>
<proteinExistence type="predicted"/>
<dbReference type="InterPro" id="IPR001087">
    <property type="entry name" value="GDSL"/>
</dbReference>
<feature type="domain" description="Fibronectin type-III" evidence="6">
    <location>
        <begin position="249"/>
        <end position="331"/>
    </location>
</feature>
<dbReference type="Gene3D" id="3.40.50.1110">
    <property type="entry name" value="SGNH hydrolase"/>
    <property type="match status" value="1"/>
</dbReference>
<reference evidence="8" key="1">
    <citation type="journal article" date="2019" name="Int. J. Syst. Evol. Microbiol.">
        <title>The Global Catalogue of Microorganisms (GCM) 10K type strain sequencing project: providing services to taxonomists for standard genome sequencing and annotation.</title>
        <authorList>
            <consortium name="The Broad Institute Genomics Platform"/>
            <consortium name="The Broad Institute Genome Sequencing Center for Infectious Disease"/>
            <person name="Wu L."/>
            <person name="Ma J."/>
        </authorList>
    </citation>
    <scope>NUCLEOTIDE SEQUENCE [LARGE SCALE GENOMIC DNA]</scope>
    <source>
        <strain evidence="8">JCM 18532</strain>
    </source>
</reference>
<dbReference type="Proteomes" id="UP001499882">
    <property type="component" value="Unassembled WGS sequence"/>
</dbReference>
<dbReference type="RefSeq" id="WP_345529986.1">
    <property type="nucleotide sequence ID" value="NZ_BAABKN010000036.1"/>
</dbReference>
<keyword evidence="3" id="KW-0624">Polysaccharide degradation</keyword>
<evidence type="ECO:0000256" key="2">
    <source>
        <dbReference type="ARBA" id="ARBA00023295"/>
    </source>
</evidence>
<evidence type="ECO:0000313" key="8">
    <source>
        <dbReference type="Proteomes" id="UP001499882"/>
    </source>
</evidence>
<dbReference type="InterPro" id="IPR036514">
    <property type="entry name" value="SGNH_hydro_sf"/>
</dbReference>
<gene>
    <name evidence="7" type="ORF">GCM10023350_51450</name>
</gene>
<keyword evidence="8" id="KW-1185">Reference proteome</keyword>
<name>A0ABP8ZLG5_9ACTN</name>
<keyword evidence="5" id="KW-0732">Signal</keyword>
<feature type="domain" description="Fibronectin type-III" evidence="6">
    <location>
        <begin position="347"/>
        <end position="425"/>
    </location>
</feature>
<feature type="signal peptide" evidence="5">
    <location>
        <begin position="1"/>
        <end position="24"/>
    </location>
</feature>
<evidence type="ECO:0000256" key="5">
    <source>
        <dbReference type="SAM" id="SignalP"/>
    </source>
</evidence>
<organism evidence="7 8">
    <name type="scientific">Nocardioides endophyticus</name>
    <dbReference type="NCBI Taxonomy" id="1353775"/>
    <lineage>
        <taxon>Bacteria</taxon>
        <taxon>Bacillati</taxon>
        <taxon>Actinomycetota</taxon>
        <taxon>Actinomycetes</taxon>
        <taxon>Propionibacteriales</taxon>
        <taxon>Nocardioidaceae</taxon>
        <taxon>Nocardioides</taxon>
    </lineage>
</organism>